<evidence type="ECO:0000256" key="1">
    <source>
        <dbReference type="ARBA" id="ARBA00000085"/>
    </source>
</evidence>
<evidence type="ECO:0000256" key="4">
    <source>
        <dbReference type="ARBA" id="ARBA00022553"/>
    </source>
</evidence>
<organism evidence="13 14">
    <name type="scientific">Actinomadura vinacea</name>
    <dbReference type="NCBI Taxonomy" id="115336"/>
    <lineage>
        <taxon>Bacteria</taxon>
        <taxon>Bacillati</taxon>
        <taxon>Actinomycetota</taxon>
        <taxon>Actinomycetes</taxon>
        <taxon>Streptosporangiales</taxon>
        <taxon>Thermomonosporaceae</taxon>
        <taxon>Actinomadura</taxon>
    </lineage>
</organism>
<evidence type="ECO:0000256" key="8">
    <source>
        <dbReference type="ARBA" id="ARBA00022989"/>
    </source>
</evidence>
<dbReference type="SUPFAM" id="SSF47384">
    <property type="entry name" value="Homodimeric domain of signal transducing histidine kinase"/>
    <property type="match status" value="1"/>
</dbReference>
<keyword evidence="6 10" id="KW-0812">Transmembrane</keyword>
<keyword evidence="13" id="KW-0547">Nucleotide-binding</keyword>
<evidence type="ECO:0000256" key="9">
    <source>
        <dbReference type="ARBA" id="ARBA00023012"/>
    </source>
</evidence>
<keyword evidence="5" id="KW-0808">Transferase</keyword>
<dbReference type="SMART" id="SM00304">
    <property type="entry name" value="HAMP"/>
    <property type="match status" value="1"/>
</dbReference>
<comment type="caution">
    <text evidence="13">The sequence shown here is derived from an EMBL/GenBank/DDBJ whole genome shotgun (WGS) entry which is preliminary data.</text>
</comment>
<proteinExistence type="predicted"/>
<dbReference type="InterPro" id="IPR003660">
    <property type="entry name" value="HAMP_dom"/>
</dbReference>
<dbReference type="InterPro" id="IPR003661">
    <property type="entry name" value="HisK_dim/P_dom"/>
</dbReference>
<evidence type="ECO:0000313" key="13">
    <source>
        <dbReference type="EMBL" id="GAA2416519.1"/>
    </source>
</evidence>
<dbReference type="CDD" id="cd06225">
    <property type="entry name" value="HAMP"/>
    <property type="match status" value="1"/>
</dbReference>
<keyword evidence="14" id="KW-1185">Reference proteome</keyword>
<reference evidence="14" key="1">
    <citation type="journal article" date="2019" name="Int. J. Syst. Evol. Microbiol.">
        <title>The Global Catalogue of Microorganisms (GCM) 10K type strain sequencing project: providing services to taxonomists for standard genome sequencing and annotation.</title>
        <authorList>
            <consortium name="The Broad Institute Genomics Platform"/>
            <consortium name="The Broad Institute Genome Sequencing Center for Infectious Disease"/>
            <person name="Wu L."/>
            <person name="Ma J."/>
        </authorList>
    </citation>
    <scope>NUCLEOTIDE SEQUENCE [LARGE SCALE GENOMIC DNA]</scope>
    <source>
        <strain evidence="14">JCM 3325</strain>
    </source>
</reference>
<evidence type="ECO:0000256" key="2">
    <source>
        <dbReference type="ARBA" id="ARBA00004236"/>
    </source>
</evidence>
<protein>
    <recommendedName>
        <fullName evidence="3">histidine kinase</fullName>
        <ecNumber evidence="3">2.7.13.3</ecNumber>
    </recommendedName>
</protein>
<keyword evidence="10" id="KW-0472">Membrane</keyword>
<dbReference type="EC" id="2.7.13.3" evidence="3"/>
<dbReference type="Pfam" id="PF00672">
    <property type="entry name" value="HAMP"/>
    <property type="match status" value="1"/>
</dbReference>
<dbReference type="GO" id="GO:0005524">
    <property type="term" value="F:ATP binding"/>
    <property type="evidence" value="ECO:0007669"/>
    <property type="project" value="UniProtKB-KW"/>
</dbReference>
<feature type="transmembrane region" description="Helical" evidence="10">
    <location>
        <begin position="12"/>
        <end position="34"/>
    </location>
</feature>
<dbReference type="SMART" id="SM00388">
    <property type="entry name" value="HisKA"/>
    <property type="match status" value="1"/>
</dbReference>
<evidence type="ECO:0000256" key="3">
    <source>
        <dbReference type="ARBA" id="ARBA00012438"/>
    </source>
</evidence>
<dbReference type="Gene3D" id="6.10.340.10">
    <property type="match status" value="1"/>
</dbReference>
<dbReference type="EMBL" id="BAAARW010000011">
    <property type="protein sequence ID" value="GAA2416519.1"/>
    <property type="molecule type" value="Genomic_DNA"/>
</dbReference>
<dbReference type="CDD" id="cd00075">
    <property type="entry name" value="HATPase"/>
    <property type="match status" value="1"/>
</dbReference>
<dbReference type="InterPro" id="IPR036097">
    <property type="entry name" value="HisK_dim/P_sf"/>
</dbReference>
<dbReference type="Gene3D" id="1.10.287.130">
    <property type="match status" value="1"/>
</dbReference>
<keyword evidence="7" id="KW-0418">Kinase</keyword>
<gene>
    <name evidence="13" type="ORF">GCM10010191_28660</name>
</gene>
<sequence length="394" mass="41087">MRARLALRGRTVRLRFTVLYAAMFLASGLLLLALTNLLVGGNSTRVTVPAQPVAGQGADLAAARQRIADLETRLSETQESGSKRLLTGSLVALAVMAAVSIPLGGAASGRVLRPLRTITAATRRITAENLHERLAVAGPADEVKDLADTIDGLLERLEASFAAQRRFVANASHELRTPLATMRASVDVALAKPEPAPPATVALADRLRTELDRVDGLLEGLLVLAQAQHGALADREPVPLGDLVSKALVARTAGVAAKNLTVDDGGLRDTAWTRGSRTLLSRMADNLIDNAVVHNRDGGRIRVSATADDAIVRLVVETGGPVLDPRQVARLGRPFQRLAADRTGSGTGSGLGLSIVEAIADAHGGRLDLCGPSEGGLRATVSLPREPAPEGGTA</sequence>
<dbReference type="CDD" id="cd00082">
    <property type="entry name" value="HisKA"/>
    <property type="match status" value="1"/>
</dbReference>
<evidence type="ECO:0000256" key="7">
    <source>
        <dbReference type="ARBA" id="ARBA00022777"/>
    </source>
</evidence>
<evidence type="ECO:0000256" key="10">
    <source>
        <dbReference type="SAM" id="Phobius"/>
    </source>
</evidence>
<dbReference type="PROSITE" id="PS50885">
    <property type="entry name" value="HAMP"/>
    <property type="match status" value="1"/>
</dbReference>
<evidence type="ECO:0000256" key="5">
    <source>
        <dbReference type="ARBA" id="ARBA00022679"/>
    </source>
</evidence>
<dbReference type="Gene3D" id="3.30.565.10">
    <property type="entry name" value="Histidine kinase-like ATPase, C-terminal domain"/>
    <property type="match status" value="1"/>
</dbReference>
<accession>A0ABP5W1S9</accession>
<dbReference type="Proteomes" id="UP001501231">
    <property type="component" value="Unassembled WGS sequence"/>
</dbReference>
<dbReference type="InterPro" id="IPR005467">
    <property type="entry name" value="His_kinase_dom"/>
</dbReference>
<keyword evidence="13" id="KW-0067">ATP-binding</keyword>
<dbReference type="InterPro" id="IPR050428">
    <property type="entry name" value="TCS_sensor_his_kinase"/>
</dbReference>
<comment type="subcellular location">
    <subcellularLocation>
        <location evidence="2">Cell membrane</location>
    </subcellularLocation>
</comment>
<evidence type="ECO:0000313" key="14">
    <source>
        <dbReference type="Proteomes" id="UP001501231"/>
    </source>
</evidence>
<evidence type="ECO:0000256" key="6">
    <source>
        <dbReference type="ARBA" id="ARBA00022692"/>
    </source>
</evidence>
<evidence type="ECO:0000259" key="12">
    <source>
        <dbReference type="PROSITE" id="PS50885"/>
    </source>
</evidence>
<feature type="transmembrane region" description="Helical" evidence="10">
    <location>
        <begin position="85"/>
        <end position="107"/>
    </location>
</feature>
<keyword evidence="4" id="KW-0597">Phosphoprotein</keyword>
<feature type="domain" description="HAMP" evidence="12">
    <location>
        <begin position="109"/>
        <end position="162"/>
    </location>
</feature>
<dbReference type="PROSITE" id="PS50109">
    <property type="entry name" value="HIS_KIN"/>
    <property type="match status" value="1"/>
</dbReference>
<keyword evidence="9" id="KW-0902">Two-component regulatory system</keyword>
<dbReference type="SMART" id="SM00387">
    <property type="entry name" value="HATPase_c"/>
    <property type="match status" value="1"/>
</dbReference>
<dbReference type="InterPro" id="IPR036890">
    <property type="entry name" value="HATPase_C_sf"/>
</dbReference>
<feature type="domain" description="Histidine kinase" evidence="11">
    <location>
        <begin position="170"/>
        <end position="387"/>
    </location>
</feature>
<comment type="catalytic activity">
    <reaction evidence="1">
        <text>ATP + protein L-histidine = ADP + protein N-phospho-L-histidine.</text>
        <dbReference type="EC" id="2.7.13.3"/>
    </reaction>
</comment>
<dbReference type="InterPro" id="IPR003594">
    <property type="entry name" value="HATPase_dom"/>
</dbReference>
<dbReference type="Pfam" id="PF00512">
    <property type="entry name" value="HisKA"/>
    <property type="match status" value="1"/>
</dbReference>
<keyword evidence="8 10" id="KW-1133">Transmembrane helix</keyword>
<name>A0ABP5W1S9_9ACTN</name>
<dbReference type="Pfam" id="PF02518">
    <property type="entry name" value="HATPase_c"/>
    <property type="match status" value="1"/>
</dbReference>
<dbReference type="PANTHER" id="PTHR45436">
    <property type="entry name" value="SENSOR HISTIDINE KINASE YKOH"/>
    <property type="match status" value="1"/>
</dbReference>
<dbReference type="PANTHER" id="PTHR45436:SF1">
    <property type="entry name" value="SENSOR PROTEIN QSEC"/>
    <property type="match status" value="1"/>
</dbReference>
<dbReference type="SUPFAM" id="SSF158472">
    <property type="entry name" value="HAMP domain-like"/>
    <property type="match status" value="1"/>
</dbReference>
<evidence type="ECO:0000259" key="11">
    <source>
        <dbReference type="PROSITE" id="PS50109"/>
    </source>
</evidence>
<dbReference type="RefSeq" id="WP_344589414.1">
    <property type="nucleotide sequence ID" value="NZ_BAAARW010000011.1"/>
</dbReference>
<dbReference type="SUPFAM" id="SSF55874">
    <property type="entry name" value="ATPase domain of HSP90 chaperone/DNA topoisomerase II/histidine kinase"/>
    <property type="match status" value="1"/>
</dbReference>